<comment type="caution">
    <text evidence="2">The sequence shown here is derived from an EMBL/GenBank/DDBJ whole genome shotgun (WGS) entry which is preliminary data.</text>
</comment>
<dbReference type="AlphaFoldDB" id="A0A1F5KSE3"/>
<reference evidence="2 3" key="1">
    <citation type="journal article" date="2016" name="Nat. Commun.">
        <title>Thousands of microbial genomes shed light on interconnected biogeochemical processes in an aquifer system.</title>
        <authorList>
            <person name="Anantharaman K."/>
            <person name="Brown C.T."/>
            <person name="Hug L.A."/>
            <person name="Sharon I."/>
            <person name="Castelle C.J."/>
            <person name="Probst A.J."/>
            <person name="Thomas B.C."/>
            <person name="Singh A."/>
            <person name="Wilkins M.J."/>
            <person name="Karaoz U."/>
            <person name="Brodie E.L."/>
            <person name="Williams K.H."/>
            <person name="Hubbard S.S."/>
            <person name="Banfield J.F."/>
        </authorList>
    </citation>
    <scope>NUCLEOTIDE SEQUENCE [LARGE SCALE GENOMIC DNA]</scope>
</reference>
<dbReference type="Pfam" id="PF04350">
    <property type="entry name" value="PilO"/>
    <property type="match status" value="1"/>
</dbReference>
<organism evidence="2 3">
    <name type="scientific">Candidatus Daviesbacteria bacterium RIFCSPLOWO2_01_FULL_39_12</name>
    <dbReference type="NCBI Taxonomy" id="1797785"/>
    <lineage>
        <taxon>Bacteria</taxon>
        <taxon>Candidatus Daviesiibacteriota</taxon>
    </lineage>
</organism>
<protein>
    <recommendedName>
        <fullName evidence="4">Pilus assembly protein PilO</fullName>
    </recommendedName>
</protein>
<gene>
    <name evidence="2" type="ORF">A3B45_02325</name>
</gene>
<keyword evidence="1" id="KW-0812">Transmembrane</keyword>
<dbReference type="GO" id="GO:0043107">
    <property type="term" value="P:type IV pilus-dependent motility"/>
    <property type="evidence" value="ECO:0007669"/>
    <property type="project" value="InterPro"/>
</dbReference>
<keyword evidence="1" id="KW-1133">Transmembrane helix</keyword>
<dbReference type="InterPro" id="IPR007445">
    <property type="entry name" value="PilO"/>
</dbReference>
<dbReference type="Proteomes" id="UP000178565">
    <property type="component" value="Unassembled WGS sequence"/>
</dbReference>
<dbReference type="EMBL" id="MFDM01000011">
    <property type="protein sequence ID" value="OGE43843.1"/>
    <property type="molecule type" value="Genomic_DNA"/>
</dbReference>
<sequence>MIRGSARYSKYFTFIQPFIKSRFIRTYTPVVLTLWIIIIFILFALKPTLETIFVLQKKQSDAGQILKNLDQKIADLNLAKQNYDNLGESIKSKIQQTIPDSVTVRTIAASLEDAARTNDASISALQFQSFILEPKRDNSLENLAEIEFTFNIEGAYPNLLSTLRQLKSTNRLINISSVSFHSTEGESRNLVMSISGKAYFVK</sequence>
<evidence type="ECO:0000313" key="2">
    <source>
        <dbReference type="EMBL" id="OGE43843.1"/>
    </source>
</evidence>
<evidence type="ECO:0000256" key="1">
    <source>
        <dbReference type="SAM" id="Phobius"/>
    </source>
</evidence>
<evidence type="ECO:0008006" key="4">
    <source>
        <dbReference type="Google" id="ProtNLM"/>
    </source>
</evidence>
<dbReference type="Gene3D" id="3.30.70.60">
    <property type="match status" value="1"/>
</dbReference>
<dbReference type="GO" id="GO:0043683">
    <property type="term" value="P:type IV pilus assembly"/>
    <property type="evidence" value="ECO:0007669"/>
    <property type="project" value="InterPro"/>
</dbReference>
<dbReference type="InterPro" id="IPR014717">
    <property type="entry name" value="Transl_elong_EF1B/ribsomal_bS6"/>
</dbReference>
<keyword evidence="1" id="KW-0472">Membrane</keyword>
<proteinExistence type="predicted"/>
<dbReference type="STRING" id="1797785.A3B45_02325"/>
<evidence type="ECO:0000313" key="3">
    <source>
        <dbReference type="Proteomes" id="UP000178565"/>
    </source>
</evidence>
<feature type="transmembrane region" description="Helical" evidence="1">
    <location>
        <begin position="26"/>
        <end position="45"/>
    </location>
</feature>
<accession>A0A1F5KSE3</accession>
<name>A0A1F5KSE3_9BACT</name>